<dbReference type="HAMAP" id="MF_00185">
    <property type="entry name" value="IPP_trans"/>
    <property type="match status" value="1"/>
</dbReference>
<evidence type="ECO:0000256" key="3">
    <source>
        <dbReference type="ARBA" id="ARBA00005842"/>
    </source>
</evidence>
<evidence type="ECO:0000256" key="4">
    <source>
        <dbReference type="ARBA" id="ARBA00022679"/>
    </source>
</evidence>
<evidence type="ECO:0000256" key="8">
    <source>
        <dbReference type="ARBA" id="ARBA00022842"/>
    </source>
</evidence>
<accession>A0A1M4Z5P3</accession>
<evidence type="ECO:0000256" key="10">
    <source>
        <dbReference type="HAMAP-Rule" id="MF_00185"/>
    </source>
</evidence>
<evidence type="ECO:0000256" key="11">
    <source>
        <dbReference type="RuleBase" id="RU003783"/>
    </source>
</evidence>
<feature type="binding site" evidence="10">
    <location>
        <begin position="12"/>
        <end position="17"/>
    </location>
    <ligand>
        <name>substrate</name>
    </ligand>
</feature>
<proteinExistence type="inferred from homology"/>
<feature type="region of interest" description="Interaction with substrate tRNA" evidence="10">
    <location>
        <begin position="35"/>
        <end position="38"/>
    </location>
</feature>
<evidence type="ECO:0000256" key="2">
    <source>
        <dbReference type="ARBA" id="ARBA00003213"/>
    </source>
</evidence>
<dbReference type="EC" id="2.5.1.75" evidence="10"/>
<dbReference type="Gene3D" id="1.10.20.140">
    <property type="match status" value="1"/>
</dbReference>
<feature type="site" description="Interaction with substrate tRNA" evidence="10">
    <location>
        <position position="101"/>
    </location>
</feature>
<protein>
    <recommendedName>
        <fullName evidence="10">tRNA dimethylallyltransferase</fullName>
        <ecNumber evidence="10">2.5.1.75</ecNumber>
    </recommendedName>
    <alternativeName>
        <fullName evidence="10">Dimethylallyl diphosphate:tRNA dimethylallyltransferase</fullName>
        <shortName evidence="10">DMAPP:tRNA dimethylallyltransferase</shortName>
        <shortName evidence="10">DMATase</shortName>
    </alternativeName>
    <alternativeName>
        <fullName evidence="10">Isopentenyl-diphosphate:tRNA isopentenyltransferase</fullName>
        <shortName evidence="10">IPP transferase</shortName>
        <shortName evidence="10">IPPT</shortName>
        <shortName evidence="10">IPTase</shortName>
    </alternativeName>
</protein>
<comment type="subunit">
    <text evidence="10">Monomer.</text>
</comment>
<dbReference type="GO" id="GO:0052381">
    <property type="term" value="F:tRNA dimethylallyltransferase activity"/>
    <property type="evidence" value="ECO:0007669"/>
    <property type="project" value="UniProtKB-UniRule"/>
</dbReference>
<dbReference type="OrthoDB" id="9776390at2"/>
<keyword evidence="7 10" id="KW-0067">ATP-binding</keyword>
<comment type="cofactor">
    <cofactor evidence="1 10">
        <name>Mg(2+)</name>
        <dbReference type="ChEBI" id="CHEBI:18420"/>
    </cofactor>
</comment>
<dbReference type="PANTHER" id="PTHR11088">
    <property type="entry name" value="TRNA DIMETHYLALLYLTRANSFERASE"/>
    <property type="match status" value="1"/>
</dbReference>
<dbReference type="AlphaFoldDB" id="A0A1M4Z5P3"/>
<dbReference type="Gene3D" id="3.40.50.300">
    <property type="entry name" value="P-loop containing nucleotide triphosphate hydrolases"/>
    <property type="match status" value="1"/>
</dbReference>
<reference evidence="14 15" key="1">
    <citation type="submission" date="2016-11" db="EMBL/GenBank/DDBJ databases">
        <authorList>
            <person name="Jaros S."/>
            <person name="Januszkiewicz K."/>
            <person name="Wedrychowicz H."/>
        </authorList>
    </citation>
    <scope>NUCLEOTIDE SEQUENCE [LARGE SCALE GENOMIC DNA]</scope>
    <source>
        <strain evidence="14 15">DSM 14828</strain>
    </source>
</reference>
<gene>
    <name evidence="10" type="primary">miaA</name>
    <name evidence="14" type="ORF">SAMN02746064_01951</name>
</gene>
<dbReference type="STRING" id="1120975.SAMN02746064_01951"/>
<comment type="catalytic activity">
    <reaction evidence="9 10 11">
        <text>adenosine(37) in tRNA + dimethylallyl diphosphate = N(6)-dimethylallyladenosine(37) in tRNA + diphosphate</text>
        <dbReference type="Rhea" id="RHEA:26482"/>
        <dbReference type="Rhea" id="RHEA-COMP:10162"/>
        <dbReference type="Rhea" id="RHEA-COMP:10375"/>
        <dbReference type="ChEBI" id="CHEBI:33019"/>
        <dbReference type="ChEBI" id="CHEBI:57623"/>
        <dbReference type="ChEBI" id="CHEBI:74411"/>
        <dbReference type="ChEBI" id="CHEBI:74415"/>
        <dbReference type="EC" id="2.5.1.75"/>
    </reaction>
</comment>
<keyword evidence="5 10" id="KW-0819">tRNA processing</keyword>
<evidence type="ECO:0000256" key="7">
    <source>
        <dbReference type="ARBA" id="ARBA00022840"/>
    </source>
</evidence>
<dbReference type="InterPro" id="IPR018022">
    <property type="entry name" value="IPT"/>
</dbReference>
<name>A0A1M4Z5P3_9FIRM</name>
<evidence type="ECO:0000256" key="12">
    <source>
        <dbReference type="RuleBase" id="RU003784"/>
    </source>
</evidence>
<dbReference type="EMBL" id="FQTU01000015">
    <property type="protein sequence ID" value="SHF13082.1"/>
    <property type="molecule type" value="Genomic_DNA"/>
</dbReference>
<dbReference type="RefSeq" id="WP_073271485.1">
    <property type="nucleotide sequence ID" value="NZ_FQTU01000015.1"/>
</dbReference>
<evidence type="ECO:0000256" key="1">
    <source>
        <dbReference type="ARBA" id="ARBA00001946"/>
    </source>
</evidence>
<keyword evidence="4 10" id="KW-0808">Transferase</keyword>
<dbReference type="Pfam" id="PF01715">
    <property type="entry name" value="IPPT"/>
    <property type="match status" value="1"/>
</dbReference>
<evidence type="ECO:0000256" key="9">
    <source>
        <dbReference type="ARBA" id="ARBA00049563"/>
    </source>
</evidence>
<dbReference type="SUPFAM" id="SSF52540">
    <property type="entry name" value="P-loop containing nucleoside triphosphate hydrolases"/>
    <property type="match status" value="2"/>
</dbReference>
<dbReference type="InterPro" id="IPR039657">
    <property type="entry name" value="Dimethylallyltransferase"/>
</dbReference>
<evidence type="ECO:0000256" key="13">
    <source>
        <dbReference type="RuleBase" id="RU003785"/>
    </source>
</evidence>
<feature type="binding site" evidence="10">
    <location>
        <begin position="10"/>
        <end position="17"/>
    </location>
    <ligand>
        <name>ATP</name>
        <dbReference type="ChEBI" id="CHEBI:30616"/>
    </ligand>
</feature>
<evidence type="ECO:0000256" key="5">
    <source>
        <dbReference type="ARBA" id="ARBA00022694"/>
    </source>
</evidence>
<dbReference type="GO" id="GO:0006400">
    <property type="term" value="P:tRNA modification"/>
    <property type="evidence" value="ECO:0007669"/>
    <property type="project" value="TreeGrafter"/>
</dbReference>
<evidence type="ECO:0000313" key="14">
    <source>
        <dbReference type="EMBL" id="SHF13082.1"/>
    </source>
</evidence>
<dbReference type="PANTHER" id="PTHR11088:SF60">
    <property type="entry name" value="TRNA DIMETHYLALLYLTRANSFERASE"/>
    <property type="match status" value="1"/>
</dbReference>
<organism evidence="14 15">
    <name type="scientific">Alkalibacter saccharofermentans DSM 14828</name>
    <dbReference type="NCBI Taxonomy" id="1120975"/>
    <lineage>
        <taxon>Bacteria</taxon>
        <taxon>Bacillati</taxon>
        <taxon>Bacillota</taxon>
        <taxon>Clostridia</taxon>
        <taxon>Eubacteriales</taxon>
        <taxon>Eubacteriaceae</taxon>
        <taxon>Alkalibacter</taxon>
    </lineage>
</organism>
<keyword evidence="8 10" id="KW-0460">Magnesium</keyword>
<comment type="similarity">
    <text evidence="3 10 13">Belongs to the IPP transferase family.</text>
</comment>
<keyword evidence="15" id="KW-1185">Reference proteome</keyword>
<feature type="site" description="Interaction with substrate tRNA" evidence="10">
    <location>
        <position position="124"/>
    </location>
</feature>
<dbReference type="GO" id="GO:0005524">
    <property type="term" value="F:ATP binding"/>
    <property type="evidence" value="ECO:0007669"/>
    <property type="project" value="UniProtKB-UniRule"/>
</dbReference>
<comment type="caution">
    <text evidence="10">Lacks conserved residue(s) required for the propagation of feature annotation.</text>
</comment>
<keyword evidence="6 10" id="KW-0547">Nucleotide-binding</keyword>
<comment type="function">
    <text evidence="2 10 12">Catalyzes the transfer of a dimethylallyl group onto the adenine at position 37 in tRNAs that read codons beginning with uridine, leading to the formation of N6-(dimethylallyl)adenosine (i(6)A).</text>
</comment>
<dbReference type="Proteomes" id="UP000184251">
    <property type="component" value="Unassembled WGS sequence"/>
</dbReference>
<evidence type="ECO:0000256" key="6">
    <source>
        <dbReference type="ARBA" id="ARBA00022741"/>
    </source>
</evidence>
<dbReference type="InterPro" id="IPR027417">
    <property type="entry name" value="P-loop_NTPase"/>
</dbReference>
<dbReference type="NCBIfam" id="TIGR00174">
    <property type="entry name" value="miaA"/>
    <property type="match status" value="1"/>
</dbReference>
<evidence type="ECO:0000313" key="15">
    <source>
        <dbReference type="Proteomes" id="UP000184251"/>
    </source>
</evidence>
<sequence>MKTKILIVTGPTASGKTDLAIRIAEKNNGEIISADSMQIYRHMNVGTAKPSRSEMKKIEHHLIDVIDPDQPFSVADFRNKSEEIIQKIQDKGKLPIIAGGTGLYINSLVKPWTFSNTPPSDERRSELQKTFEEKGGEYLYSMLESVDPESAKSIHPNNVKRVMRALEVYMVSGVKKSIQDEESQKNETPYEPVMIGLNMDRELLYDRIDKRVDIMLEQGLVAEVRGLIEMGYSKDLVSMQGLGYKEIVKYLSGEWSYEHSVYILKRDTRRFAKRQLTWFRRYDEIKWFYIDAYEDKEALYADVFDYLNERNII</sequence>